<keyword evidence="1" id="KW-0812">Transmembrane</keyword>
<reference evidence="2 3" key="1">
    <citation type="submission" date="2019-03" db="EMBL/GenBank/DDBJ databases">
        <title>Whole genome sequence of a novel Rubrobacter taiwanensis strain, isolated from Yellowstone National Park.</title>
        <authorList>
            <person name="Freed S."/>
            <person name="Ramaley R.F."/>
            <person name="Kyndt J.A."/>
        </authorList>
    </citation>
    <scope>NUCLEOTIDE SEQUENCE [LARGE SCALE GENOMIC DNA]</scope>
    <source>
        <strain evidence="2 3">Yellowstone</strain>
    </source>
</reference>
<proteinExistence type="predicted"/>
<comment type="caution">
    <text evidence="2">The sequence shown here is derived from an EMBL/GenBank/DDBJ whole genome shotgun (WGS) entry which is preliminary data.</text>
</comment>
<feature type="transmembrane region" description="Helical" evidence="1">
    <location>
        <begin position="91"/>
        <end position="111"/>
    </location>
</feature>
<protein>
    <recommendedName>
        <fullName evidence="4">DMT family transporter</fullName>
    </recommendedName>
</protein>
<organism evidence="2 3">
    <name type="scientific">Rubrobacter taiwanensis</name>
    <dbReference type="NCBI Taxonomy" id="185139"/>
    <lineage>
        <taxon>Bacteria</taxon>
        <taxon>Bacillati</taxon>
        <taxon>Actinomycetota</taxon>
        <taxon>Rubrobacteria</taxon>
        <taxon>Rubrobacterales</taxon>
        <taxon>Rubrobacteraceae</taxon>
        <taxon>Rubrobacter</taxon>
    </lineage>
</organism>
<dbReference type="AlphaFoldDB" id="A0A4R1BI12"/>
<gene>
    <name evidence="2" type="ORF">E0L93_08635</name>
</gene>
<feature type="transmembrane region" description="Helical" evidence="1">
    <location>
        <begin position="123"/>
        <end position="140"/>
    </location>
</feature>
<keyword evidence="3" id="KW-1185">Reference proteome</keyword>
<dbReference type="RefSeq" id="WP_132690952.1">
    <property type="nucleotide sequence ID" value="NZ_SKBU01000015.1"/>
</dbReference>
<evidence type="ECO:0000313" key="2">
    <source>
        <dbReference type="EMBL" id="TCJ16778.1"/>
    </source>
</evidence>
<sequence length="142" mass="13922">MNPVLVLAVLAGVAIALQTSVNAVAQKALGLPVLVAISGATTGVVGLLVALLTSAPAELPGRAAGYAVVSGVLGAFIVGSIAFAAAQGGVARTLALVIGSQLLVGVVADRLGLFGLELQEFGYVRLLGIALIVAGGLLLVRD</sequence>
<name>A0A4R1BI12_9ACTN</name>
<dbReference type="InterPro" id="IPR006750">
    <property type="entry name" value="YdcZ"/>
</dbReference>
<dbReference type="GO" id="GO:0005886">
    <property type="term" value="C:plasma membrane"/>
    <property type="evidence" value="ECO:0007669"/>
    <property type="project" value="TreeGrafter"/>
</dbReference>
<evidence type="ECO:0008006" key="4">
    <source>
        <dbReference type="Google" id="ProtNLM"/>
    </source>
</evidence>
<feature type="transmembrane region" description="Helical" evidence="1">
    <location>
        <begin position="33"/>
        <end position="52"/>
    </location>
</feature>
<dbReference type="EMBL" id="SKBU01000015">
    <property type="protein sequence ID" value="TCJ16778.1"/>
    <property type="molecule type" value="Genomic_DNA"/>
</dbReference>
<accession>A0A4R1BI12</accession>
<evidence type="ECO:0000256" key="1">
    <source>
        <dbReference type="SAM" id="Phobius"/>
    </source>
</evidence>
<feature type="transmembrane region" description="Helical" evidence="1">
    <location>
        <begin position="64"/>
        <end position="85"/>
    </location>
</feature>
<evidence type="ECO:0000313" key="3">
    <source>
        <dbReference type="Proteomes" id="UP000295244"/>
    </source>
</evidence>
<dbReference type="PANTHER" id="PTHR34821:SF2">
    <property type="entry name" value="INNER MEMBRANE PROTEIN YDCZ"/>
    <property type="match status" value="1"/>
</dbReference>
<keyword evidence="1" id="KW-1133">Transmembrane helix</keyword>
<keyword evidence="1" id="KW-0472">Membrane</keyword>
<dbReference type="Proteomes" id="UP000295244">
    <property type="component" value="Unassembled WGS sequence"/>
</dbReference>
<dbReference type="PANTHER" id="PTHR34821">
    <property type="entry name" value="INNER MEMBRANE PROTEIN YDCZ"/>
    <property type="match status" value="1"/>
</dbReference>
<dbReference type="Pfam" id="PF04657">
    <property type="entry name" value="DMT_YdcZ"/>
    <property type="match status" value="1"/>
</dbReference>